<comment type="similarity">
    <text evidence="2">Belongs to the metallo-beta-lactamase superfamily.</text>
</comment>
<evidence type="ECO:0000313" key="11">
    <source>
        <dbReference type="Proteomes" id="UP000639396"/>
    </source>
</evidence>
<reference evidence="10" key="1">
    <citation type="submission" date="2020-09" db="EMBL/GenBank/DDBJ databases">
        <title>A novel bacterium of genus Paenibacillus, isolated from South China Sea.</title>
        <authorList>
            <person name="Huang H."/>
            <person name="Mo K."/>
            <person name="Hu Y."/>
        </authorList>
    </citation>
    <scope>NUCLEOTIDE SEQUENCE</scope>
    <source>
        <strain evidence="10">IB182363</strain>
    </source>
</reference>
<comment type="cofactor">
    <cofactor evidence="1">
        <name>Zn(2+)</name>
        <dbReference type="ChEBI" id="CHEBI:29105"/>
    </cofactor>
</comment>
<organism evidence="10 11">
    <name type="scientific">Paenibacillus oceani</name>
    <dbReference type="NCBI Taxonomy" id="2772510"/>
    <lineage>
        <taxon>Bacteria</taxon>
        <taxon>Bacillati</taxon>
        <taxon>Bacillota</taxon>
        <taxon>Bacilli</taxon>
        <taxon>Bacillales</taxon>
        <taxon>Paenibacillaceae</taxon>
        <taxon>Paenibacillus</taxon>
    </lineage>
</organism>
<dbReference type="InterPro" id="IPR051013">
    <property type="entry name" value="MBL_superfamily_lactonases"/>
</dbReference>
<dbReference type="GO" id="GO:0046872">
    <property type="term" value="F:metal ion binding"/>
    <property type="evidence" value="ECO:0007669"/>
    <property type="project" value="UniProtKB-KW"/>
</dbReference>
<evidence type="ECO:0000256" key="6">
    <source>
        <dbReference type="ARBA" id="ARBA00034221"/>
    </source>
</evidence>
<dbReference type="AlphaFoldDB" id="A0A927C7K6"/>
<dbReference type="Gene3D" id="3.60.15.10">
    <property type="entry name" value="Ribonuclease Z/Hydroxyacylglutathione hydrolase-like"/>
    <property type="match status" value="1"/>
</dbReference>
<evidence type="ECO:0000256" key="7">
    <source>
        <dbReference type="ARBA" id="ARBA00034301"/>
    </source>
</evidence>
<dbReference type="EMBL" id="JACXJA010000015">
    <property type="protein sequence ID" value="MBD2862843.1"/>
    <property type="molecule type" value="Genomic_DNA"/>
</dbReference>
<evidence type="ECO:0000259" key="9">
    <source>
        <dbReference type="SMART" id="SM00849"/>
    </source>
</evidence>
<keyword evidence="5" id="KW-0862">Zinc</keyword>
<dbReference type="Pfam" id="PF00753">
    <property type="entry name" value="Lactamase_B"/>
    <property type="match status" value="1"/>
</dbReference>
<dbReference type="InterPro" id="IPR001279">
    <property type="entry name" value="Metallo-B-lactamas"/>
</dbReference>
<keyword evidence="4" id="KW-0378">Hydrolase</keyword>
<protein>
    <submittedName>
        <fullName evidence="10">MBL fold metallo-hydrolase</fullName>
    </submittedName>
</protein>
<gene>
    <name evidence="10" type="ORF">IDH45_12700</name>
</gene>
<keyword evidence="3" id="KW-0479">Metal-binding</keyword>
<comment type="function">
    <text evidence="7">Counteracts the endogenous Pycsar antiviral defense system. Phosphodiesterase that enables metal-dependent hydrolysis of host cyclic nucleotide Pycsar defense signals such as cCMP and cUMP.</text>
</comment>
<dbReference type="GO" id="GO:0016787">
    <property type="term" value="F:hydrolase activity"/>
    <property type="evidence" value="ECO:0007669"/>
    <property type="project" value="UniProtKB-KW"/>
</dbReference>
<feature type="domain" description="Metallo-beta-lactamase" evidence="9">
    <location>
        <begin position="38"/>
        <end position="274"/>
    </location>
</feature>
<evidence type="ECO:0000256" key="2">
    <source>
        <dbReference type="ARBA" id="ARBA00007749"/>
    </source>
</evidence>
<evidence type="ECO:0000256" key="4">
    <source>
        <dbReference type="ARBA" id="ARBA00022801"/>
    </source>
</evidence>
<dbReference type="SMART" id="SM00849">
    <property type="entry name" value="Lactamase_B"/>
    <property type="match status" value="1"/>
</dbReference>
<comment type="catalytic activity">
    <reaction evidence="6">
        <text>3',5'-cyclic CMP + H2O = CMP + H(+)</text>
        <dbReference type="Rhea" id="RHEA:72675"/>
        <dbReference type="ChEBI" id="CHEBI:15377"/>
        <dbReference type="ChEBI" id="CHEBI:15378"/>
        <dbReference type="ChEBI" id="CHEBI:58003"/>
        <dbReference type="ChEBI" id="CHEBI:60377"/>
    </reaction>
    <physiologicalReaction direction="left-to-right" evidence="6">
        <dbReference type="Rhea" id="RHEA:72676"/>
    </physiologicalReaction>
</comment>
<sequence length="288" mass="32380">MKAINRRPVTVTWLTAGYCTHPEWVTIRGGSRRNVRFPAGFAVIEHPERGILLFDTGYASRFFDAAAGWPYWIYREMTPVFFEERQSAASQLLDKFGKRAEEIRTVIVSHFHADHIAGLRDFPEAAFYCFRSAYEAIRGKRGWSALRAGFLPDLMPSDFAERAVLLEGSGDSWQPLPDDLPFSTGCDLFGDGSVVAVDVSGHAAGQMGVFMTTEEGELFLCADAVWSSRAYRERRPPHPAASIIMSSRSDYRTSFEKLCQLHEDRPNLRIMPSHCREYGVPAGKEENG</sequence>
<dbReference type="SUPFAM" id="SSF56281">
    <property type="entry name" value="Metallo-hydrolase/oxidoreductase"/>
    <property type="match status" value="1"/>
</dbReference>
<evidence type="ECO:0000256" key="8">
    <source>
        <dbReference type="ARBA" id="ARBA00048505"/>
    </source>
</evidence>
<accession>A0A927C7K6</accession>
<dbReference type="Proteomes" id="UP000639396">
    <property type="component" value="Unassembled WGS sequence"/>
</dbReference>
<comment type="caution">
    <text evidence="10">The sequence shown here is derived from an EMBL/GenBank/DDBJ whole genome shotgun (WGS) entry which is preliminary data.</text>
</comment>
<evidence type="ECO:0000313" key="10">
    <source>
        <dbReference type="EMBL" id="MBD2862843.1"/>
    </source>
</evidence>
<keyword evidence="11" id="KW-1185">Reference proteome</keyword>
<evidence type="ECO:0000256" key="1">
    <source>
        <dbReference type="ARBA" id="ARBA00001947"/>
    </source>
</evidence>
<evidence type="ECO:0000256" key="3">
    <source>
        <dbReference type="ARBA" id="ARBA00022723"/>
    </source>
</evidence>
<dbReference type="PANTHER" id="PTHR42978:SF2">
    <property type="entry name" value="102 KBASES UNSTABLE REGION: FROM 1 TO 119443"/>
    <property type="match status" value="1"/>
</dbReference>
<proteinExistence type="inferred from homology"/>
<dbReference type="InterPro" id="IPR036866">
    <property type="entry name" value="RibonucZ/Hydroxyglut_hydro"/>
</dbReference>
<dbReference type="CDD" id="cd07730">
    <property type="entry name" value="metallo-hydrolase-like_MBL-fold"/>
    <property type="match status" value="1"/>
</dbReference>
<name>A0A927C7K6_9BACL</name>
<dbReference type="PANTHER" id="PTHR42978">
    <property type="entry name" value="QUORUM-QUENCHING LACTONASE YTNP-RELATED-RELATED"/>
    <property type="match status" value="1"/>
</dbReference>
<evidence type="ECO:0000256" key="5">
    <source>
        <dbReference type="ARBA" id="ARBA00022833"/>
    </source>
</evidence>
<comment type="catalytic activity">
    <reaction evidence="8">
        <text>3',5'-cyclic UMP + H2O = UMP + H(+)</text>
        <dbReference type="Rhea" id="RHEA:70575"/>
        <dbReference type="ChEBI" id="CHEBI:15377"/>
        <dbReference type="ChEBI" id="CHEBI:15378"/>
        <dbReference type="ChEBI" id="CHEBI:57865"/>
        <dbReference type="ChEBI" id="CHEBI:184387"/>
    </reaction>
    <physiologicalReaction direction="left-to-right" evidence="8">
        <dbReference type="Rhea" id="RHEA:70576"/>
    </physiologicalReaction>
</comment>